<reference evidence="1 2" key="1">
    <citation type="journal article" date="2019" name="Philos. Trans. R. Soc. Lond., B, Biol. Sci.">
        <title>Ant behaviour and brain gene expression of defending hosts depend on the ecological success of the intruding social parasite.</title>
        <authorList>
            <person name="Kaur R."/>
            <person name="Stoldt M."/>
            <person name="Jongepier E."/>
            <person name="Feldmeyer B."/>
            <person name="Menzel F."/>
            <person name="Bornberg-Bauer E."/>
            <person name="Foitzik S."/>
        </authorList>
    </citation>
    <scope>NUCLEOTIDE SEQUENCE [LARGE SCALE GENOMIC DNA]</scope>
    <source>
        <tissue evidence="1">Whole body</tissue>
    </source>
</reference>
<proteinExistence type="predicted"/>
<dbReference type="Proteomes" id="UP000310200">
    <property type="component" value="Unassembled WGS sequence"/>
</dbReference>
<organism evidence="1 2">
    <name type="scientific">Temnothorax longispinosus</name>
    <dbReference type="NCBI Taxonomy" id="300112"/>
    <lineage>
        <taxon>Eukaryota</taxon>
        <taxon>Metazoa</taxon>
        <taxon>Ecdysozoa</taxon>
        <taxon>Arthropoda</taxon>
        <taxon>Hexapoda</taxon>
        <taxon>Insecta</taxon>
        <taxon>Pterygota</taxon>
        <taxon>Neoptera</taxon>
        <taxon>Endopterygota</taxon>
        <taxon>Hymenoptera</taxon>
        <taxon>Apocrita</taxon>
        <taxon>Aculeata</taxon>
        <taxon>Formicoidea</taxon>
        <taxon>Formicidae</taxon>
        <taxon>Myrmicinae</taxon>
        <taxon>Temnothorax</taxon>
    </lineage>
</organism>
<name>A0A4S2KN67_9HYME</name>
<comment type="caution">
    <text evidence="1">The sequence shown here is derived from an EMBL/GenBank/DDBJ whole genome shotgun (WGS) entry which is preliminary data.</text>
</comment>
<evidence type="ECO:0000313" key="1">
    <source>
        <dbReference type="EMBL" id="TGZ50990.1"/>
    </source>
</evidence>
<protein>
    <submittedName>
        <fullName evidence="1">Uncharacterized protein</fullName>
    </submittedName>
</protein>
<evidence type="ECO:0000313" key="2">
    <source>
        <dbReference type="Proteomes" id="UP000310200"/>
    </source>
</evidence>
<accession>A0A4S2KN67</accession>
<gene>
    <name evidence="1" type="ORF">DBV15_00665</name>
</gene>
<dbReference type="AlphaFoldDB" id="A0A4S2KN67"/>
<dbReference type="EMBL" id="QBLH01001803">
    <property type="protein sequence ID" value="TGZ50990.1"/>
    <property type="molecule type" value="Genomic_DNA"/>
</dbReference>
<sequence length="194" mass="22771">MRGHRGRSMGFKCRIVAKSEISRSRLGDKWQNLSVGLRKARNGPGQLIKQTRCCRLRCLHSHAFADFCLAINSIALEEIKLKRKDLISRQLYINTSHTNNIYFFKSRLQFPIHDGFSVVNARSNEHIHYIMIIRKIEFNSILRKVFFGYCNNEAVIRNRERIRGARKCISVNTLLYKQIRVYSTDKIETMHPDK</sequence>
<keyword evidence="2" id="KW-1185">Reference proteome</keyword>